<sequence>MNAVDDITANDVLAFLVELLVFVSLGVWAWRQGESALGRCAWVVLAVGVAALLWGLFVAPNAPVHVLALEVILRLAILTAGVAAFATLVRPAIWIPVAAIVVVNTVLLYVGPFHR</sequence>
<dbReference type="Pfam" id="PF10823">
    <property type="entry name" value="DUF2568"/>
    <property type="match status" value="1"/>
</dbReference>
<evidence type="ECO:0000256" key="1">
    <source>
        <dbReference type="SAM" id="Phobius"/>
    </source>
</evidence>
<keyword evidence="3" id="KW-1185">Reference proteome</keyword>
<dbReference type="EMBL" id="BAAAZW010000002">
    <property type="protein sequence ID" value="GAA3952484.1"/>
    <property type="molecule type" value="Genomic_DNA"/>
</dbReference>
<proteinExistence type="predicted"/>
<keyword evidence="1" id="KW-1133">Transmembrane helix</keyword>
<feature type="transmembrane region" description="Helical" evidence="1">
    <location>
        <begin position="66"/>
        <end position="86"/>
    </location>
</feature>
<evidence type="ECO:0000313" key="2">
    <source>
        <dbReference type="EMBL" id="GAA3952484.1"/>
    </source>
</evidence>
<comment type="caution">
    <text evidence="2">The sequence shown here is derived from an EMBL/GenBank/DDBJ whole genome shotgun (WGS) entry which is preliminary data.</text>
</comment>
<accession>A0ABP7NR50</accession>
<gene>
    <name evidence="2" type="ORF">GCM10022231_08190</name>
</gene>
<keyword evidence="1" id="KW-0472">Membrane</keyword>
<reference evidence="3" key="1">
    <citation type="journal article" date="2019" name="Int. J. Syst. Evol. Microbiol.">
        <title>The Global Catalogue of Microorganisms (GCM) 10K type strain sequencing project: providing services to taxonomists for standard genome sequencing and annotation.</title>
        <authorList>
            <consortium name="The Broad Institute Genomics Platform"/>
            <consortium name="The Broad Institute Genome Sequencing Center for Infectious Disease"/>
            <person name="Wu L."/>
            <person name="Ma J."/>
        </authorList>
    </citation>
    <scope>NUCLEOTIDE SEQUENCE [LARGE SCALE GENOMIC DNA]</scope>
    <source>
        <strain evidence="3">JCM 16923</strain>
    </source>
</reference>
<name>A0ABP7NR50_9ACTN</name>
<dbReference type="InterPro" id="IPR021214">
    <property type="entry name" value="DUF2568"/>
</dbReference>
<feature type="transmembrane region" description="Helical" evidence="1">
    <location>
        <begin position="12"/>
        <end position="30"/>
    </location>
</feature>
<feature type="transmembrane region" description="Helical" evidence="1">
    <location>
        <begin position="36"/>
        <end position="59"/>
    </location>
</feature>
<keyword evidence="1" id="KW-0812">Transmembrane</keyword>
<protein>
    <recommendedName>
        <fullName evidence="4">DUF2568 domain-containing protein</fullName>
    </recommendedName>
</protein>
<dbReference type="Proteomes" id="UP001418444">
    <property type="component" value="Unassembled WGS sequence"/>
</dbReference>
<evidence type="ECO:0008006" key="4">
    <source>
        <dbReference type="Google" id="ProtNLM"/>
    </source>
</evidence>
<feature type="transmembrane region" description="Helical" evidence="1">
    <location>
        <begin position="92"/>
        <end position="110"/>
    </location>
</feature>
<organism evidence="2 3">
    <name type="scientific">Gordonia caeni</name>
    <dbReference type="NCBI Taxonomy" id="1007097"/>
    <lineage>
        <taxon>Bacteria</taxon>
        <taxon>Bacillati</taxon>
        <taxon>Actinomycetota</taxon>
        <taxon>Actinomycetes</taxon>
        <taxon>Mycobacteriales</taxon>
        <taxon>Gordoniaceae</taxon>
        <taxon>Gordonia</taxon>
    </lineage>
</organism>
<evidence type="ECO:0000313" key="3">
    <source>
        <dbReference type="Proteomes" id="UP001418444"/>
    </source>
</evidence>
<dbReference type="RefSeq" id="WP_344780881.1">
    <property type="nucleotide sequence ID" value="NZ_BAAAZW010000002.1"/>
</dbReference>